<feature type="compositionally biased region" description="Basic residues" evidence="1">
    <location>
        <begin position="142"/>
        <end position="153"/>
    </location>
</feature>
<comment type="caution">
    <text evidence="2">The sequence shown here is derived from an EMBL/GenBank/DDBJ whole genome shotgun (WGS) entry which is preliminary data.</text>
</comment>
<reference evidence="2" key="1">
    <citation type="submission" date="2023-07" db="EMBL/GenBank/DDBJ databases">
        <authorList>
            <consortium name="CYATHOMIX"/>
        </authorList>
    </citation>
    <scope>NUCLEOTIDE SEQUENCE</scope>
    <source>
        <strain evidence="2">N/A</strain>
    </source>
</reference>
<dbReference type="EMBL" id="CATQJL010000305">
    <property type="protein sequence ID" value="CAJ0601436.1"/>
    <property type="molecule type" value="Genomic_DNA"/>
</dbReference>
<evidence type="ECO:0000256" key="1">
    <source>
        <dbReference type="SAM" id="MobiDB-lite"/>
    </source>
</evidence>
<gene>
    <name evidence="2" type="ORF">CYNAS_LOCUS13419</name>
</gene>
<dbReference type="Proteomes" id="UP001176961">
    <property type="component" value="Unassembled WGS sequence"/>
</dbReference>
<accession>A0AA36H0B5</accession>
<sequence length="170" mass="18846">MRADASRIGCASKKCSRNYMCLCVTNQKPISAGDEIYEIRTDDDVDTECDLPWTSKITSTTVFPNTSTSEPQYTTASTQFTTASSQYTTASPEYTTTSTKKAKSTIQCVTKTTKTPCATYPPHVKSERRARAANFREALSGKSKKHMTQKARKTQASGRFQNASEEKPLR</sequence>
<keyword evidence="3" id="KW-1185">Reference proteome</keyword>
<organism evidence="2 3">
    <name type="scientific">Cylicocyclus nassatus</name>
    <name type="common">Nematode worm</name>
    <dbReference type="NCBI Taxonomy" id="53992"/>
    <lineage>
        <taxon>Eukaryota</taxon>
        <taxon>Metazoa</taxon>
        <taxon>Ecdysozoa</taxon>
        <taxon>Nematoda</taxon>
        <taxon>Chromadorea</taxon>
        <taxon>Rhabditida</taxon>
        <taxon>Rhabditina</taxon>
        <taxon>Rhabditomorpha</taxon>
        <taxon>Strongyloidea</taxon>
        <taxon>Strongylidae</taxon>
        <taxon>Cylicocyclus</taxon>
    </lineage>
</organism>
<dbReference type="AlphaFoldDB" id="A0AA36H0B5"/>
<evidence type="ECO:0000313" key="2">
    <source>
        <dbReference type="EMBL" id="CAJ0601436.1"/>
    </source>
</evidence>
<proteinExistence type="predicted"/>
<evidence type="ECO:0000313" key="3">
    <source>
        <dbReference type="Proteomes" id="UP001176961"/>
    </source>
</evidence>
<protein>
    <submittedName>
        <fullName evidence="2">Uncharacterized protein</fullName>
    </submittedName>
</protein>
<feature type="region of interest" description="Disordered" evidence="1">
    <location>
        <begin position="136"/>
        <end position="170"/>
    </location>
</feature>
<name>A0AA36H0B5_CYLNA</name>
<feature type="compositionally biased region" description="Polar residues" evidence="1">
    <location>
        <begin position="154"/>
        <end position="163"/>
    </location>
</feature>